<protein>
    <recommendedName>
        <fullName evidence="2">DUF676 domain-containing protein</fullName>
    </recommendedName>
</protein>
<dbReference type="PANTHER" id="PTHR12482:SF41">
    <property type="entry name" value="ALPHA_BETA-HYDROLASES SUPERFAMILY PROTEIN"/>
    <property type="match status" value="1"/>
</dbReference>
<feature type="compositionally biased region" description="Basic and acidic residues" evidence="1">
    <location>
        <begin position="19"/>
        <end position="44"/>
    </location>
</feature>
<dbReference type="InterPro" id="IPR029058">
    <property type="entry name" value="AB_hydrolase_fold"/>
</dbReference>
<organism evidence="3 4">
    <name type="scientific">Linum tenue</name>
    <dbReference type="NCBI Taxonomy" id="586396"/>
    <lineage>
        <taxon>Eukaryota</taxon>
        <taxon>Viridiplantae</taxon>
        <taxon>Streptophyta</taxon>
        <taxon>Embryophyta</taxon>
        <taxon>Tracheophyta</taxon>
        <taxon>Spermatophyta</taxon>
        <taxon>Magnoliopsida</taxon>
        <taxon>eudicotyledons</taxon>
        <taxon>Gunneridae</taxon>
        <taxon>Pentapetalae</taxon>
        <taxon>rosids</taxon>
        <taxon>fabids</taxon>
        <taxon>Malpighiales</taxon>
        <taxon>Linaceae</taxon>
        <taxon>Linum</taxon>
    </lineage>
</organism>
<feature type="region of interest" description="Disordered" evidence="1">
    <location>
        <begin position="1"/>
        <end position="49"/>
    </location>
</feature>
<dbReference type="PANTHER" id="PTHR12482">
    <property type="entry name" value="LIPASE ROG1-RELATED-RELATED"/>
    <property type="match status" value="1"/>
</dbReference>
<sequence>MDASVENGGSGAEATPVGKYDKEASESVDQIHKPPTTEKADVEMKKKKKKKKKKSRVFVYRLPRIGCLRVEKDGDGNFDMEVVDDDGTSPNPTHLVIMVNGIIGSAQNWKFAAKQFLKRYPRDVVVHCSERNYATLTLDGVDIMGDRLADEVLSVIERHPSLKKISFIGHSLGGLIARYAIGKLYGVESKKEVGQDNAERKNEADVAREKSSEGEFSGKIAGLEPINFITSATPHLGSRWHKQVPMFCGSSVLEKTAARLAWLLGRSGRHLFLTDGDKDKPPLLLQMVRDTEDLRFMSALHSFKRRVAYANARFDSLVGWSTSSLRRRQELPKRRHLKRDDNYPHIVRMDPSKTSIPPEVIPDTKDNGCEVIDMEEEMLRSLTKMSWERVDVSFSGSSQRIFAHNTIQVKSKWMNSDGADVIQHMVDNFLL</sequence>
<name>A0AAV0NZK5_9ROSI</name>
<keyword evidence="4" id="KW-1185">Reference proteome</keyword>
<proteinExistence type="predicted"/>
<evidence type="ECO:0000313" key="3">
    <source>
        <dbReference type="EMBL" id="CAI0464278.1"/>
    </source>
</evidence>
<dbReference type="SUPFAM" id="SSF53474">
    <property type="entry name" value="alpha/beta-Hydrolases"/>
    <property type="match status" value="1"/>
</dbReference>
<reference evidence="3" key="1">
    <citation type="submission" date="2022-08" db="EMBL/GenBank/DDBJ databases">
        <authorList>
            <person name="Gutierrez-Valencia J."/>
        </authorList>
    </citation>
    <scope>NUCLEOTIDE SEQUENCE</scope>
</reference>
<dbReference type="Pfam" id="PF05057">
    <property type="entry name" value="DUF676"/>
    <property type="match status" value="1"/>
</dbReference>
<gene>
    <name evidence="3" type="ORF">LITE_LOCUS36124</name>
</gene>
<dbReference type="FunFam" id="3.40.50.1820:FF:000216">
    <property type="entry name" value="Alpha/beta-Hydrolases superfamily protein"/>
    <property type="match status" value="1"/>
</dbReference>
<evidence type="ECO:0000313" key="4">
    <source>
        <dbReference type="Proteomes" id="UP001154282"/>
    </source>
</evidence>
<dbReference type="EMBL" id="CAMGYJ010000008">
    <property type="protein sequence ID" value="CAI0464278.1"/>
    <property type="molecule type" value="Genomic_DNA"/>
</dbReference>
<comment type="caution">
    <text evidence="3">The sequence shown here is derived from an EMBL/GenBank/DDBJ whole genome shotgun (WGS) entry which is preliminary data.</text>
</comment>
<dbReference type="Proteomes" id="UP001154282">
    <property type="component" value="Unassembled WGS sequence"/>
</dbReference>
<feature type="domain" description="DUF676" evidence="2">
    <location>
        <begin position="90"/>
        <end position="322"/>
    </location>
</feature>
<feature type="region of interest" description="Disordered" evidence="1">
    <location>
        <begin position="192"/>
        <end position="213"/>
    </location>
</feature>
<accession>A0AAV0NZK5</accession>
<dbReference type="AlphaFoldDB" id="A0AAV0NZK5"/>
<evidence type="ECO:0000259" key="2">
    <source>
        <dbReference type="Pfam" id="PF05057"/>
    </source>
</evidence>
<dbReference type="InterPro" id="IPR044294">
    <property type="entry name" value="Lipase-like"/>
</dbReference>
<evidence type="ECO:0000256" key="1">
    <source>
        <dbReference type="SAM" id="MobiDB-lite"/>
    </source>
</evidence>
<dbReference type="Gene3D" id="3.40.50.1820">
    <property type="entry name" value="alpha/beta hydrolase"/>
    <property type="match status" value="1"/>
</dbReference>
<dbReference type="InterPro" id="IPR007751">
    <property type="entry name" value="DUF676_lipase-like"/>
</dbReference>